<dbReference type="GO" id="GO:0071889">
    <property type="term" value="F:14-3-3 protein binding"/>
    <property type="evidence" value="ECO:0007669"/>
    <property type="project" value="UniProtKB-ARBA"/>
</dbReference>
<dbReference type="SUPFAM" id="SSF47923">
    <property type="entry name" value="Ypt/Rab-GAP domain of gyp1p"/>
    <property type="match status" value="2"/>
</dbReference>
<dbReference type="PANTHER" id="PTHR22957:SF26">
    <property type="entry name" value="LD44506P"/>
    <property type="match status" value="1"/>
</dbReference>
<accession>A0A2G8JN89</accession>
<evidence type="ECO:0000256" key="3">
    <source>
        <dbReference type="ARBA" id="ARBA00043879"/>
    </source>
</evidence>
<feature type="region of interest" description="Disordered" evidence="4">
    <location>
        <begin position="1"/>
        <end position="198"/>
    </location>
</feature>
<dbReference type="Gene3D" id="1.10.8.270">
    <property type="entry name" value="putative rabgap domain of human tbc1 domain family member 14 like domains"/>
    <property type="match status" value="1"/>
</dbReference>
<comment type="caution">
    <text evidence="6">The sequence shown here is derived from an EMBL/GenBank/DDBJ whole genome shotgun (WGS) entry which is preliminary data.</text>
</comment>
<dbReference type="FunFam" id="1.10.10.750:FF:000009">
    <property type="entry name" value="TBC1 domain family member 22A"/>
    <property type="match status" value="1"/>
</dbReference>
<comment type="function">
    <text evidence="3">May act as a GTPase-activating protein for Rab family protein(s).</text>
</comment>
<dbReference type="InterPro" id="IPR035969">
    <property type="entry name" value="Rab-GAP_TBC_sf"/>
</dbReference>
<evidence type="ECO:0000256" key="2">
    <source>
        <dbReference type="ARBA" id="ARBA00022553"/>
    </source>
</evidence>
<evidence type="ECO:0000256" key="4">
    <source>
        <dbReference type="SAM" id="MobiDB-lite"/>
    </source>
</evidence>
<dbReference type="Proteomes" id="UP000230750">
    <property type="component" value="Unassembled WGS sequence"/>
</dbReference>
<dbReference type="SMART" id="SM00164">
    <property type="entry name" value="TBC"/>
    <property type="match status" value="1"/>
</dbReference>
<feature type="compositionally biased region" description="Low complexity" evidence="4">
    <location>
        <begin position="139"/>
        <end position="149"/>
    </location>
</feature>
<feature type="compositionally biased region" description="Polar residues" evidence="4">
    <location>
        <begin position="157"/>
        <end position="173"/>
    </location>
</feature>
<feature type="compositionally biased region" description="Polar residues" evidence="4">
    <location>
        <begin position="99"/>
        <end position="122"/>
    </location>
</feature>
<dbReference type="Pfam" id="PF00566">
    <property type="entry name" value="RabGAP-TBC"/>
    <property type="match status" value="1"/>
</dbReference>
<dbReference type="InterPro" id="IPR000195">
    <property type="entry name" value="Rab-GAP-TBC_dom"/>
</dbReference>
<sequence length="526" mass="60092">MASPGNRAAEFTVATGFGSKAQTDKKANYWKKNSNRVPGSIKPVYSAMYPPGEIPSHAHVSSSRSPGKQKTKKGDSFAKFDSNTSDVWDVDENEDFSFLTPQKHSTGYNQRYATNSSQLETSSEAERVSPSVVTGNEGSKSSTPSSQPSQKKKTDNDVTVSSSSPANEPTSQIEAPRPSSPIRLNSQQQQPSREPGEGRAEKFKELLFDINTNLDELRKHSWNGIPDTVRPIAWKVLLGYLPTNTDRREQTLQRKRSEYHGFLEQYYESRHESEHIDTFRQIHIDIPRTNPLIPLFQQSEVQEIFERILFIWAIRHPASGYVQGINDLVTPFFFVFLSEYVGEKVSQLDNFDMSSLSNDYVKEIEADSYWCTSKLLDGIQDNYTFAQPGIQKKINSLKELIQRINAPLHKHLSSNQVEYLQFAFRWMNNLLMRELPLGGTIRLWDTYMSEPEGFSVFHLYVCAALLKKYSDKILTEKDFQGIMLFLQNLPTKHWKNDDISLLLAEAYSLKYMFADAPKHLGQQKKR</sequence>
<name>A0A2G8JN89_STIJA</name>
<keyword evidence="2" id="KW-0597">Phosphoprotein</keyword>
<keyword evidence="1" id="KW-0343">GTPase activation</keyword>
<dbReference type="FunFam" id="1.10.472.80:FF:000001">
    <property type="entry name" value="TBC1 domain family member 22B"/>
    <property type="match status" value="1"/>
</dbReference>
<dbReference type="Gene3D" id="1.10.472.80">
    <property type="entry name" value="Ypt/Rab-GAP domain of gyp1p, domain 3"/>
    <property type="match status" value="1"/>
</dbReference>
<organism evidence="6 7">
    <name type="scientific">Stichopus japonicus</name>
    <name type="common">Sea cucumber</name>
    <dbReference type="NCBI Taxonomy" id="307972"/>
    <lineage>
        <taxon>Eukaryota</taxon>
        <taxon>Metazoa</taxon>
        <taxon>Echinodermata</taxon>
        <taxon>Eleutherozoa</taxon>
        <taxon>Echinozoa</taxon>
        <taxon>Holothuroidea</taxon>
        <taxon>Aspidochirotacea</taxon>
        <taxon>Aspidochirotida</taxon>
        <taxon>Stichopodidae</taxon>
        <taxon>Apostichopus</taxon>
    </lineage>
</organism>
<dbReference type="PANTHER" id="PTHR22957">
    <property type="entry name" value="TBC1 DOMAIN FAMILY MEMBER GTPASE-ACTIVATING PROTEIN"/>
    <property type="match status" value="1"/>
</dbReference>
<dbReference type="PROSITE" id="PS50086">
    <property type="entry name" value="TBC_RABGAP"/>
    <property type="match status" value="1"/>
</dbReference>
<evidence type="ECO:0000313" key="6">
    <source>
        <dbReference type="EMBL" id="PIK37165.1"/>
    </source>
</evidence>
<dbReference type="OrthoDB" id="26371at2759"/>
<evidence type="ECO:0000256" key="1">
    <source>
        <dbReference type="ARBA" id="ARBA00022468"/>
    </source>
</evidence>
<proteinExistence type="predicted"/>
<feature type="compositionally biased region" description="Polar residues" evidence="4">
    <location>
        <begin position="182"/>
        <end position="192"/>
    </location>
</feature>
<reference evidence="6 7" key="1">
    <citation type="journal article" date="2017" name="PLoS Biol.">
        <title>The sea cucumber genome provides insights into morphological evolution and visceral regeneration.</title>
        <authorList>
            <person name="Zhang X."/>
            <person name="Sun L."/>
            <person name="Yuan J."/>
            <person name="Sun Y."/>
            <person name="Gao Y."/>
            <person name="Zhang L."/>
            <person name="Li S."/>
            <person name="Dai H."/>
            <person name="Hamel J.F."/>
            <person name="Liu C."/>
            <person name="Yu Y."/>
            <person name="Liu S."/>
            <person name="Lin W."/>
            <person name="Guo K."/>
            <person name="Jin S."/>
            <person name="Xu P."/>
            <person name="Storey K.B."/>
            <person name="Huan P."/>
            <person name="Zhang T."/>
            <person name="Zhou Y."/>
            <person name="Zhang J."/>
            <person name="Lin C."/>
            <person name="Li X."/>
            <person name="Xing L."/>
            <person name="Huo D."/>
            <person name="Sun M."/>
            <person name="Wang L."/>
            <person name="Mercier A."/>
            <person name="Li F."/>
            <person name="Yang H."/>
            <person name="Xiang J."/>
        </authorList>
    </citation>
    <scope>NUCLEOTIDE SEQUENCE [LARGE SCALE GENOMIC DNA]</scope>
    <source>
        <strain evidence="6">Shaxun</strain>
        <tissue evidence="6">Muscle</tissue>
    </source>
</reference>
<feature type="compositionally biased region" description="Polar residues" evidence="4">
    <location>
        <begin position="59"/>
        <end position="68"/>
    </location>
</feature>
<evidence type="ECO:0000259" key="5">
    <source>
        <dbReference type="PROSITE" id="PS50086"/>
    </source>
</evidence>
<dbReference type="GO" id="GO:0005096">
    <property type="term" value="F:GTPase activator activity"/>
    <property type="evidence" value="ECO:0007669"/>
    <property type="project" value="UniProtKB-KW"/>
</dbReference>
<gene>
    <name evidence="6" type="ORF">BSL78_26003</name>
</gene>
<feature type="domain" description="Rab-GAP TBC" evidence="5">
    <location>
        <begin position="224"/>
        <end position="451"/>
    </location>
</feature>
<dbReference type="EMBL" id="MRZV01001545">
    <property type="protein sequence ID" value="PIK37165.1"/>
    <property type="molecule type" value="Genomic_DNA"/>
</dbReference>
<evidence type="ECO:0000313" key="7">
    <source>
        <dbReference type="Proteomes" id="UP000230750"/>
    </source>
</evidence>
<protein>
    <submittedName>
        <fullName evidence="6">Putative TBC1 domain family member 22B isoform X1</fullName>
    </submittedName>
</protein>
<dbReference type="Gene3D" id="1.10.10.750">
    <property type="entry name" value="Ypt/Rab-GAP domain of gyp1p, domain 1"/>
    <property type="match status" value="1"/>
</dbReference>
<keyword evidence="7" id="KW-1185">Reference proteome</keyword>
<dbReference type="STRING" id="307972.A0A2G8JN89"/>
<dbReference type="FunFam" id="1.10.8.270:FF:000004">
    <property type="entry name" value="TBC1 domain family, member 22B"/>
    <property type="match status" value="1"/>
</dbReference>
<dbReference type="AlphaFoldDB" id="A0A2G8JN89"/>